<feature type="transmembrane region" description="Helical" evidence="1">
    <location>
        <begin position="433"/>
        <end position="451"/>
    </location>
</feature>
<feature type="transmembrane region" description="Helical" evidence="1">
    <location>
        <begin position="296"/>
        <end position="314"/>
    </location>
</feature>
<keyword evidence="1" id="KW-0812">Transmembrane</keyword>
<reference evidence="2 3" key="1">
    <citation type="submission" date="2019-02" db="EMBL/GenBank/DDBJ databases">
        <authorList>
            <consortium name="Pathogen Informatics"/>
        </authorList>
    </citation>
    <scope>NUCLEOTIDE SEQUENCE [LARGE SCALE GENOMIC DNA]</scope>
    <source>
        <strain evidence="2 3">3012STDY6756504</strain>
    </source>
</reference>
<evidence type="ECO:0000313" key="3">
    <source>
        <dbReference type="Proteomes" id="UP000290439"/>
    </source>
</evidence>
<feature type="transmembrane region" description="Helical" evidence="1">
    <location>
        <begin position="190"/>
        <end position="210"/>
    </location>
</feature>
<feature type="transmembrane region" description="Helical" evidence="1">
    <location>
        <begin position="391"/>
        <end position="413"/>
    </location>
</feature>
<name>A0A4U8W0L4_9NOCA</name>
<gene>
    <name evidence="2" type="ORF">NCTC10797_02106</name>
</gene>
<feature type="transmembrane region" description="Helical" evidence="1">
    <location>
        <begin position="236"/>
        <end position="254"/>
    </location>
</feature>
<keyword evidence="1" id="KW-1133">Transmembrane helix</keyword>
<dbReference type="RefSeq" id="WP_130916974.1">
    <property type="nucleotide sequence ID" value="NZ_LR215973.1"/>
</dbReference>
<evidence type="ECO:0000256" key="1">
    <source>
        <dbReference type="SAM" id="Phobius"/>
    </source>
</evidence>
<sequence>MTTATLTGTGILTRFFLRRERIALIFWLLGGTFVYYSQAVGVDLAYPTQADLDRVAASMQGNAAMVAMAGPPRVLDTIGGQVAFQASAFGMIVAGLMSMFLVGRHTRANEETGRDELIRSGVVGRHAAFTGATLVAVLANLVYGLAVALSLISYGLPAAGSIALGVGATCAGLVFMAIALLAAQLTESTRAVYGITGAAIAVAYVLRAVGDVGNGVLSWLSPLGWGQAMRPYDGEVWWPALLSLAMAVAITLAARRVLDHRDFGAGVLPPRPGPARAGESLRSAFGLAWRLQRGSLIGWSIGMLLAGLAFGSIGDDVGDLLGDVDLAELLGQDVGSLVDAFYAMSAGLLALIGSAYTISAGLRPRAEEAAGRVEPLLSTDLPRLRWLSGHLVIMLAGSAVVLALGGFGMGLMYGVMTGDMSQLLPLLGASLTYLPAVWVLGAITVVLFGFVPLATVGAWIALAFCFVVLMFGATLKFPDWLMSISPFDNIPLVPTVDFAPGPVLTTAVVALVLCAVGALGFRHRDIETN</sequence>
<dbReference type="Proteomes" id="UP000290439">
    <property type="component" value="Chromosome"/>
</dbReference>
<organism evidence="2 3">
    <name type="scientific">Nocardia cyriacigeorgica</name>
    <dbReference type="NCBI Taxonomy" id="135487"/>
    <lineage>
        <taxon>Bacteria</taxon>
        <taxon>Bacillati</taxon>
        <taxon>Actinomycetota</taxon>
        <taxon>Actinomycetes</taxon>
        <taxon>Mycobacteriales</taxon>
        <taxon>Nocardiaceae</taxon>
        <taxon>Nocardia</taxon>
    </lineage>
</organism>
<dbReference type="EMBL" id="LR215973">
    <property type="protein sequence ID" value="VFA98339.1"/>
    <property type="molecule type" value="Genomic_DNA"/>
</dbReference>
<dbReference type="AlphaFoldDB" id="A0A4U8W0L4"/>
<evidence type="ECO:0000313" key="2">
    <source>
        <dbReference type="EMBL" id="VFA98339.1"/>
    </source>
</evidence>
<feature type="transmembrane region" description="Helical" evidence="1">
    <location>
        <begin position="334"/>
        <end position="358"/>
    </location>
</feature>
<accession>A0A4U8W0L4</accession>
<feature type="transmembrane region" description="Helical" evidence="1">
    <location>
        <begin position="162"/>
        <end position="183"/>
    </location>
</feature>
<keyword evidence="1" id="KW-0472">Membrane</keyword>
<proteinExistence type="predicted"/>
<feature type="transmembrane region" description="Helical" evidence="1">
    <location>
        <begin position="82"/>
        <end position="102"/>
    </location>
</feature>
<feature type="transmembrane region" description="Helical" evidence="1">
    <location>
        <begin position="123"/>
        <end position="156"/>
    </location>
</feature>
<feature type="transmembrane region" description="Helical" evidence="1">
    <location>
        <begin position="498"/>
        <end position="521"/>
    </location>
</feature>
<protein>
    <submittedName>
        <fullName evidence="2">ABC-2 family transporter protein</fullName>
    </submittedName>
</protein>
<feature type="transmembrane region" description="Helical" evidence="1">
    <location>
        <begin position="21"/>
        <end position="38"/>
    </location>
</feature>
<feature type="transmembrane region" description="Helical" evidence="1">
    <location>
        <begin position="458"/>
        <end position="478"/>
    </location>
</feature>